<sequence>MGFVSWLKELFNPEPNAGLPMYSNGNPAKYDLDAAPPAYTAGPSAPVSQLSAGFSRVSFQRTPGFPSQAIVGPPPCFDHDNSPVFLGSAHFSDGSIHPCKIAPALSPSVCRVPYGGRELEFSGPYDLLPFNPETMEFVPAAHGHIPKGRRAIEGGHEKNKDVKLYHAVAQIRLGGGKVVRVPGKTAPQLSGCNVAWGGEEKVLRTNYEILCWKEGFSPQDGKSAAAIHKT</sequence>
<comment type="caution">
    <text evidence="1">The sequence shown here is derived from an EMBL/GenBank/DDBJ whole genome shotgun (WGS) entry which is preliminary data.</text>
</comment>
<protein>
    <submittedName>
        <fullName evidence="1">Uncharacterized protein</fullName>
    </submittedName>
</protein>
<keyword evidence="2" id="KW-1185">Reference proteome</keyword>
<dbReference type="AlphaFoldDB" id="A0A8H5HCM8"/>
<gene>
    <name evidence="1" type="ORF">D9757_007090</name>
</gene>
<evidence type="ECO:0000313" key="2">
    <source>
        <dbReference type="Proteomes" id="UP000518752"/>
    </source>
</evidence>
<dbReference type="Pfam" id="PF11901">
    <property type="entry name" value="DM9"/>
    <property type="match status" value="1"/>
</dbReference>
<dbReference type="PANTHER" id="PTHR31649">
    <property type="entry name" value="AGAP009604-PA"/>
    <property type="match status" value="1"/>
</dbReference>
<dbReference type="EMBL" id="JAACJN010000062">
    <property type="protein sequence ID" value="KAF5380726.1"/>
    <property type="molecule type" value="Genomic_DNA"/>
</dbReference>
<name>A0A8H5HCM8_9AGAR</name>
<organism evidence="1 2">
    <name type="scientific">Collybiopsis confluens</name>
    <dbReference type="NCBI Taxonomy" id="2823264"/>
    <lineage>
        <taxon>Eukaryota</taxon>
        <taxon>Fungi</taxon>
        <taxon>Dikarya</taxon>
        <taxon>Basidiomycota</taxon>
        <taxon>Agaricomycotina</taxon>
        <taxon>Agaricomycetes</taxon>
        <taxon>Agaricomycetidae</taxon>
        <taxon>Agaricales</taxon>
        <taxon>Marasmiineae</taxon>
        <taxon>Omphalotaceae</taxon>
        <taxon>Collybiopsis</taxon>
    </lineage>
</organism>
<dbReference type="InterPro" id="IPR006616">
    <property type="entry name" value="DM9_repeat"/>
</dbReference>
<proteinExistence type="predicted"/>
<accession>A0A8H5HCM8</accession>
<dbReference type="Proteomes" id="UP000518752">
    <property type="component" value="Unassembled WGS sequence"/>
</dbReference>
<dbReference type="OrthoDB" id="2142040at2759"/>
<evidence type="ECO:0000313" key="1">
    <source>
        <dbReference type="EMBL" id="KAF5380726.1"/>
    </source>
</evidence>
<dbReference type="PANTHER" id="PTHR31649:SF1">
    <property type="entry name" value="FARNESOIC ACID O-METHYL TRANSFERASE DOMAIN-CONTAINING PROTEIN"/>
    <property type="match status" value="1"/>
</dbReference>
<reference evidence="1 2" key="1">
    <citation type="journal article" date="2020" name="ISME J.">
        <title>Uncovering the hidden diversity of litter-decomposition mechanisms in mushroom-forming fungi.</title>
        <authorList>
            <person name="Floudas D."/>
            <person name="Bentzer J."/>
            <person name="Ahren D."/>
            <person name="Johansson T."/>
            <person name="Persson P."/>
            <person name="Tunlid A."/>
        </authorList>
    </citation>
    <scope>NUCLEOTIDE SEQUENCE [LARGE SCALE GENOMIC DNA]</scope>
    <source>
        <strain evidence="1 2">CBS 406.79</strain>
    </source>
</reference>